<dbReference type="EMBL" id="JAUKUD010000002">
    <property type="protein sequence ID" value="KAK0751029.1"/>
    <property type="molecule type" value="Genomic_DNA"/>
</dbReference>
<evidence type="ECO:0000313" key="2">
    <source>
        <dbReference type="EMBL" id="KAK0751029.1"/>
    </source>
</evidence>
<reference evidence="2" key="1">
    <citation type="submission" date="2023-06" db="EMBL/GenBank/DDBJ databases">
        <title>Genome-scale phylogeny and comparative genomics of the fungal order Sordariales.</title>
        <authorList>
            <consortium name="Lawrence Berkeley National Laboratory"/>
            <person name="Hensen N."/>
            <person name="Bonometti L."/>
            <person name="Westerberg I."/>
            <person name="Brannstrom I.O."/>
            <person name="Guillou S."/>
            <person name="Cros-Aarteil S."/>
            <person name="Calhoun S."/>
            <person name="Haridas S."/>
            <person name="Kuo A."/>
            <person name="Mondo S."/>
            <person name="Pangilinan J."/>
            <person name="Riley R."/>
            <person name="LaButti K."/>
            <person name="Andreopoulos B."/>
            <person name="Lipzen A."/>
            <person name="Chen C."/>
            <person name="Yanf M."/>
            <person name="Daum C."/>
            <person name="Ng V."/>
            <person name="Clum A."/>
            <person name="Steindorff A."/>
            <person name="Ohm R."/>
            <person name="Martin F."/>
            <person name="Silar P."/>
            <person name="Natvig D."/>
            <person name="Lalanne C."/>
            <person name="Gautier V."/>
            <person name="Ament-velasquez S.L."/>
            <person name="Kruys A."/>
            <person name="Hutchinson M.I."/>
            <person name="Powell A.J."/>
            <person name="Barry K."/>
            <person name="Miller A.N."/>
            <person name="Grigoriev I.V."/>
            <person name="Debuchy R."/>
            <person name="Gladieux P."/>
            <person name="Thoren M.H."/>
            <person name="Johannesson H."/>
        </authorList>
    </citation>
    <scope>NUCLEOTIDE SEQUENCE</scope>
    <source>
        <strain evidence="2">SMH3187-1</strain>
    </source>
</reference>
<proteinExistence type="predicted"/>
<feature type="region of interest" description="Disordered" evidence="1">
    <location>
        <begin position="44"/>
        <end position="137"/>
    </location>
</feature>
<sequence>MAPNGERAQGASAWNSMLAISTTPAEAREVQQYEKLLRFRDDVVGGNHPRIKPAQKPAHPPPQAPPTGPSQKTLKKNQRASNGGHKGGDNARGFQPNPRMPLANASSASLPGLGTLSGPSSQPPRGPKPGRPEINPVLLEKSQDLIKAELQLRRQRIERALKEDFEKSRSSQRMPASEQVPDFDIASFMDRAMNLAKGKSVQSADDTAANGSASHDDSFDDNTFYSSQHDTPTSNCAARVVDNESENEEMRDGSPYEPALDPIPTMPTGQIPSTTMPPSQPQALRALLQHSLGTSTQMSSAVPSQPANMALPGFASSTTSSDRPFGNPQLGNLSPHTSGTGSRSDGSGNTGREQADRRDLARVNERLVGQALGRRESPVVRSHDLSPIAPQPAHVSPLAFAHQHGMVRSDLDAQRGTPAQVAALRKQHSTGTSPESSPQGSTAAGKKQKKKKRKADRPAVETTVGGRAGLPGSPVIKPEPRSVSPIVAPSYARPNKRQRQSPPQRTQSGFGGSYNGQPIAVEDGYQDRYQPRPQREERVVGYERVDESGRRQVEPVLIPSPMYERAYYEEPRSVAGARQGVLDSPQGYSPRYATQPVREVRPVHALDSPHGELAQYYQRMAPSSRIDPRPAAYRGRSQSPVTYERGASMMPPPRALPARIIMDEFGREYYEPARPARRVVTQPELVSEHRVYRDGPPIPPPPGEYMPSRVRLDGRAAGESPLEYMGRPASTHPTADAPQYDNRPGYERRAVEEPPREYLGIRPTSVRPPEPIRYEIPIGYERRVGDGFALARSASVRPIETIRYEGAREYGQRVGSVRPDLPAREYAASVHPDMRRDAMQPPPPGGRGYSVVPGEMPPQGMRRDFGPPPGARYHGQSQGGDDDVVFLDQGPMYR</sequence>
<feature type="compositionally biased region" description="Basic and acidic residues" evidence="1">
    <location>
        <begin position="353"/>
        <end position="365"/>
    </location>
</feature>
<feature type="compositionally biased region" description="Polar residues" evidence="1">
    <location>
        <begin position="221"/>
        <end position="236"/>
    </location>
</feature>
<feature type="compositionally biased region" description="Polar residues" evidence="1">
    <location>
        <begin position="294"/>
        <end position="307"/>
    </location>
</feature>
<feature type="compositionally biased region" description="Polar residues" evidence="1">
    <location>
        <begin position="429"/>
        <end position="442"/>
    </location>
</feature>
<feature type="region of interest" description="Disordered" evidence="1">
    <location>
        <begin position="197"/>
        <end position="280"/>
    </location>
</feature>
<feature type="region of interest" description="Disordered" evidence="1">
    <location>
        <begin position="828"/>
        <end position="894"/>
    </location>
</feature>
<feature type="region of interest" description="Disordered" evidence="1">
    <location>
        <begin position="625"/>
        <end position="650"/>
    </location>
</feature>
<keyword evidence="3" id="KW-1185">Reference proteome</keyword>
<protein>
    <submittedName>
        <fullName evidence="2">Uncharacterized protein</fullName>
    </submittedName>
</protein>
<evidence type="ECO:0000256" key="1">
    <source>
        <dbReference type="SAM" id="MobiDB-lite"/>
    </source>
</evidence>
<gene>
    <name evidence="2" type="ORF">B0T18DRAFT_318160</name>
</gene>
<feature type="region of interest" description="Disordered" evidence="1">
    <location>
        <begin position="724"/>
        <end position="743"/>
    </location>
</feature>
<feature type="compositionally biased region" description="Pro residues" evidence="1">
    <location>
        <begin position="58"/>
        <end position="68"/>
    </location>
</feature>
<accession>A0AA40F4N7</accession>
<feature type="region of interest" description="Disordered" evidence="1">
    <location>
        <begin position="294"/>
        <end position="391"/>
    </location>
</feature>
<feature type="compositionally biased region" description="Polar residues" evidence="1">
    <location>
        <begin position="267"/>
        <end position="277"/>
    </location>
</feature>
<feature type="compositionally biased region" description="Basic and acidic residues" evidence="1">
    <location>
        <begin position="525"/>
        <end position="539"/>
    </location>
</feature>
<dbReference type="AlphaFoldDB" id="A0AA40F4N7"/>
<feature type="compositionally biased region" description="Basic residues" evidence="1">
    <location>
        <begin position="446"/>
        <end position="455"/>
    </location>
</feature>
<feature type="compositionally biased region" description="Basic and acidic residues" evidence="1">
    <location>
        <begin position="373"/>
        <end position="384"/>
    </location>
</feature>
<feature type="compositionally biased region" description="Polar residues" evidence="1">
    <location>
        <begin position="200"/>
        <end position="213"/>
    </location>
</feature>
<comment type="caution">
    <text evidence="2">The sequence shown here is derived from an EMBL/GenBank/DDBJ whole genome shotgun (WGS) entry which is preliminary data.</text>
</comment>
<feature type="region of interest" description="Disordered" evidence="1">
    <location>
        <begin position="412"/>
        <end position="539"/>
    </location>
</feature>
<evidence type="ECO:0000313" key="3">
    <source>
        <dbReference type="Proteomes" id="UP001172155"/>
    </source>
</evidence>
<organism evidence="2 3">
    <name type="scientific">Schizothecium vesticola</name>
    <dbReference type="NCBI Taxonomy" id="314040"/>
    <lineage>
        <taxon>Eukaryota</taxon>
        <taxon>Fungi</taxon>
        <taxon>Dikarya</taxon>
        <taxon>Ascomycota</taxon>
        <taxon>Pezizomycotina</taxon>
        <taxon>Sordariomycetes</taxon>
        <taxon>Sordariomycetidae</taxon>
        <taxon>Sordariales</taxon>
        <taxon>Schizotheciaceae</taxon>
        <taxon>Schizothecium</taxon>
    </lineage>
</organism>
<name>A0AA40F4N7_9PEZI</name>
<dbReference type="Proteomes" id="UP001172155">
    <property type="component" value="Unassembled WGS sequence"/>
</dbReference>
<feature type="compositionally biased region" description="Low complexity" evidence="1">
    <location>
        <begin position="337"/>
        <end position="351"/>
    </location>
</feature>